<protein>
    <submittedName>
        <fullName evidence="2">Uncharacterized protein</fullName>
    </submittedName>
</protein>
<name>A0A7J7VYL9_MYOMY</name>
<evidence type="ECO:0000256" key="1">
    <source>
        <dbReference type="SAM" id="MobiDB-lite"/>
    </source>
</evidence>
<dbReference type="AlphaFoldDB" id="A0A7J7VYL9"/>
<reference evidence="2 3" key="1">
    <citation type="journal article" date="2020" name="Nature">
        <title>Six reference-quality genomes reveal evolution of bat adaptations.</title>
        <authorList>
            <person name="Jebb D."/>
            <person name="Huang Z."/>
            <person name="Pippel M."/>
            <person name="Hughes G.M."/>
            <person name="Lavrichenko K."/>
            <person name="Devanna P."/>
            <person name="Winkler S."/>
            <person name="Jermiin L.S."/>
            <person name="Skirmuntt E.C."/>
            <person name="Katzourakis A."/>
            <person name="Burkitt-Gray L."/>
            <person name="Ray D.A."/>
            <person name="Sullivan K.A.M."/>
            <person name="Roscito J.G."/>
            <person name="Kirilenko B.M."/>
            <person name="Davalos L.M."/>
            <person name="Corthals A.P."/>
            <person name="Power M.L."/>
            <person name="Jones G."/>
            <person name="Ransome R.D."/>
            <person name="Dechmann D.K.N."/>
            <person name="Locatelli A.G."/>
            <person name="Puechmaille S.J."/>
            <person name="Fedrigo O."/>
            <person name="Jarvis E.D."/>
            <person name="Hiller M."/>
            <person name="Vernes S.C."/>
            <person name="Myers E.W."/>
            <person name="Teeling E.C."/>
        </authorList>
    </citation>
    <scope>NUCLEOTIDE SEQUENCE [LARGE SCALE GENOMIC DNA]</scope>
    <source>
        <strain evidence="2">MMyoMyo1</strain>
        <tissue evidence="2">Flight muscle</tissue>
    </source>
</reference>
<evidence type="ECO:0000313" key="3">
    <source>
        <dbReference type="Proteomes" id="UP000527355"/>
    </source>
</evidence>
<keyword evidence="3" id="KW-1185">Reference proteome</keyword>
<sequence>MTSLPDPHACVHCPQGWTRAFPTHGCQCSRQTLGSGCWHVPPGHPPSPRSRPAAGTRYTGDRCVCAGDAGNALNTVSDHHRTASSAGPVRSLLSSGLPGRESPSRIRCVHPTLQLCAHHSPHHSKGRQVLTFLPNGVLAGLPQRSPKPRPHPQQVFLTVSRTAAPAAALLGLETRLLPVSAPQPPSL</sequence>
<accession>A0A7J7VYL9</accession>
<dbReference type="Proteomes" id="UP000527355">
    <property type="component" value="Unassembled WGS sequence"/>
</dbReference>
<comment type="caution">
    <text evidence="2">The sequence shown here is derived from an EMBL/GenBank/DDBJ whole genome shotgun (WGS) entry which is preliminary data.</text>
</comment>
<dbReference type="EMBL" id="JABWUV010000009">
    <property type="protein sequence ID" value="KAF6330189.1"/>
    <property type="molecule type" value="Genomic_DNA"/>
</dbReference>
<proteinExistence type="predicted"/>
<organism evidence="2 3">
    <name type="scientific">Myotis myotis</name>
    <name type="common">Greater mouse-eared bat</name>
    <name type="synonym">Vespertilio myotis</name>
    <dbReference type="NCBI Taxonomy" id="51298"/>
    <lineage>
        <taxon>Eukaryota</taxon>
        <taxon>Metazoa</taxon>
        <taxon>Chordata</taxon>
        <taxon>Craniata</taxon>
        <taxon>Vertebrata</taxon>
        <taxon>Euteleostomi</taxon>
        <taxon>Mammalia</taxon>
        <taxon>Eutheria</taxon>
        <taxon>Laurasiatheria</taxon>
        <taxon>Chiroptera</taxon>
        <taxon>Yangochiroptera</taxon>
        <taxon>Vespertilionidae</taxon>
        <taxon>Myotis</taxon>
    </lineage>
</organism>
<gene>
    <name evidence="2" type="ORF">mMyoMyo1_012199</name>
</gene>
<evidence type="ECO:0000313" key="2">
    <source>
        <dbReference type="EMBL" id="KAF6330189.1"/>
    </source>
</evidence>
<feature type="region of interest" description="Disordered" evidence="1">
    <location>
        <begin position="79"/>
        <end position="103"/>
    </location>
</feature>